<protein>
    <recommendedName>
        <fullName evidence="1">RNA-directed DNA polymerase</fullName>
        <ecNumber evidence="1">2.7.7.49</ecNumber>
    </recommendedName>
</protein>
<dbReference type="InterPro" id="IPR043502">
    <property type="entry name" value="DNA/RNA_pol_sf"/>
</dbReference>
<dbReference type="Proteomes" id="UP000694728">
    <property type="component" value="Unplaced"/>
</dbReference>
<evidence type="ECO:0000313" key="4">
    <source>
        <dbReference type="Proteomes" id="UP000694728"/>
    </source>
</evidence>
<evidence type="ECO:0000256" key="1">
    <source>
        <dbReference type="ARBA" id="ARBA00012493"/>
    </source>
</evidence>
<reference evidence="3" key="1">
    <citation type="submission" date="2025-08" db="UniProtKB">
        <authorList>
            <consortium name="Ensembl"/>
        </authorList>
    </citation>
    <scope>IDENTIFICATION</scope>
</reference>
<organism evidence="3 4">
    <name type="scientific">Sus scrofa</name>
    <name type="common">Pig</name>
    <dbReference type="NCBI Taxonomy" id="9823"/>
    <lineage>
        <taxon>Eukaryota</taxon>
        <taxon>Metazoa</taxon>
        <taxon>Chordata</taxon>
        <taxon>Craniata</taxon>
        <taxon>Vertebrata</taxon>
        <taxon>Euteleostomi</taxon>
        <taxon>Mammalia</taxon>
        <taxon>Eutheria</taxon>
        <taxon>Laurasiatheria</taxon>
        <taxon>Artiodactyla</taxon>
        <taxon>Suina</taxon>
        <taxon>Suidae</taxon>
        <taxon>Sus</taxon>
    </lineage>
</organism>
<evidence type="ECO:0000313" key="3">
    <source>
        <dbReference type="Ensembl" id="ENSSSCP00045035496.1"/>
    </source>
</evidence>
<proteinExistence type="predicted"/>
<dbReference type="PROSITE" id="PS50878">
    <property type="entry name" value="RT_POL"/>
    <property type="match status" value="1"/>
</dbReference>
<dbReference type="AlphaFoldDB" id="A0A8D1IJ96"/>
<dbReference type="Pfam" id="PF00078">
    <property type="entry name" value="RVT_1"/>
    <property type="match status" value="1"/>
</dbReference>
<dbReference type="PANTHER" id="PTHR19446">
    <property type="entry name" value="REVERSE TRANSCRIPTASES"/>
    <property type="match status" value="1"/>
</dbReference>
<accession>A0A8D1IJ96</accession>
<dbReference type="InterPro" id="IPR000477">
    <property type="entry name" value="RT_dom"/>
</dbReference>
<feature type="domain" description="Reverse transcriptase" evidence="2">
    <location>
        <begin position="1"/>
        <end position="127"/>
    </location>
</feature>
<evidence type="ECO:0000259" key="2">
    <source>
        <dbReference type="PROSITE" id="PS50878"/>
    </source>
</evidence>
<sequence>MTNPQLTVFSTKQGCLLSPLLCNIVLEVLATALREEKEIKSIQIEKEEVKLSLFADDMIPYLQNPKDATRKLLELIHEFDKVEGYKLHTQKSTAFLYANNKRSEREIRETIPFTITSKRIKYLGINLPKDLYSENYKTLMKAIKLTQMERHTISLGWKNQYCQNDYTTQGNLQIQCNPYQISKDIFV</sequence>
<dbReference type="SUPFAM" id="SSF56672">
    <property type="entry name" value="DNA/RNA polymerases"/>
    <property type="match status" value="1"/>
</dbReference>
<dbReference type="GO" id="GO:0003964">
    <property type="term" value="F:RNA-directed DNA polymerase activity"/>
    <property type="evidence" value="ECO:0007669"/>
    <property type="project" value="UniProtKB-EC"/>
</dbReference>
<dbReference type="Ensembl" id="ENSSSCT00045051031.1">
    <property type="protein sequence ID" value="ENSSSCP00045035496.1"/>
    <property type="gene ID" value="ENSSSCG00045029949.1"/>
</dbReference>
<name>A0A8D1IJ96_PIG</name>
<dbReference type="EC" id="2.7.7.49" evidence="1"/>